<dbReference type="PANTHER" id="PTHR11261">
    <property type="entry name" value="INTERPHOTORECEPTOR RETINOID-BINDING PROTEIN"/>
    <property type="match status" value="1"/>
</dbReference>
<feature type="domain" description="Tail specific protease" evidence="12">
    <location>
        <begin position="1018"/>
        <end position="1215"/>
    </location>
</feature>
<keyword evidence="3" id="KW-0964">Secreted</keyword>
<keyword evidence="14" id="KW-1185">Reference proteome</keyword>
<protein>
    <recommendedName>
        <fullName evidence="8">Retinol-binding protein 3</fullName>
    </recommendedName>
    <alternativeName>
        <fullName evidence="9">Interphotoreceptor retinoid-binding protein</fullName>
    </alternativeName>
    <alternativeName>
        <fullName evidence="10">Interstitial retinol-binding protein</fullName>
    </alternativeName>
</protein>
<evidence type="ECO:0000259" key="12">
    <source>
        <dbReference type="SMART" id="SM00245"/>
    </source>
</evidence>
<organism evidence="13 14">
    <name type="scientific">Calcarius ornatus</name>
    <name type="common">Chestnut-collared longspur</name>
    <dbReference type="NCBI Taxonomy" id="198940"/>
    <lineage>
        <taxon>Eukaryota</taxon>
        <taxon>Metazoa</taxon>
        <taxon>Chordata</taxon>
        <taxon>Craniata</taxon>
        <taxon>Vertebrata</taxon>
        <taxon>Euteleostomi</taxon>
        <taxon>Archelosauria</taxon>
        <taxon>Archosauria</taxon>
        <taxon>Dinosauria</taxon>
        <taxon>Saurischia</taxon>
        <taxon>Theropoda</taxon>
        <taxon>Coelurosauria</taxon>
        <taxon>Aves</taxon>
        <taxon>Neognathae</taxon>
        <taxon>Neoaves</taxon>
        <taxon>Telluraves</taxon>
        <taxon>Australaves</taxon>
        <taxon>Passeriformes</taxon>
        <taxon>Passeroidea</taxon>
        <taxon>Fringillidae</taxon>
        <taxon>Emberizinae</taxon>
        <taxon>Emberizini</taxon>
        <taxon>Calcarius</taxon>
    </lineage>
</organism>
<feature type="signal peptide" evidence="11">
    <location>
        <begin position="1"/>
        <end position="19"/>
    </location>
</feature>
<dbReference type="Pfam" id="PF03572">
    <property type="entry name" value="Peptidase_S41"/>
    <property type="match status" value="4"/>
</dbReference>
<evidence type="ECO:0000256" key="5">
    <source>
        <dbReference type="ARBA" id="ARBA00022729"/>
    </source>
</evidence>
<dbReference type="Proteomes" id="UP000603627">
    <property type="component" value="Unassembled WGS sequence"/>
</dbReference>
<feature type="domain" description="Tail specific protease" evidence="12">
    <location>
        <begin position="412"/>
        <end position="616"/>
    </location>
</feature>
<evidence type="ECO:0000256" key="11">
    <source>
        <dbReference type="SAM" id="SignalP"/>
    </source>
</evidence>
<reference evidence="13" key="1">
    <citation type="submission" date="2019-09" db="EMBL/GenBank/DDBJ databases">
        <title>Bird 10,000 Genomes (B10K) Project - Family phase.</title>
        <authorList>
            <person name="Zhang G."/>
        </authorList>
    </citation>
    <scope>NUCLEOTIDE SEQUENCE</scope>
    <source>
        <strain evidence="13">B10K-DU-015-28</strain>
        <tissue evidence="13">Muscle</tissue>
    </source>
</reference>
<proteinExistence type="inferred from homology"/>
<evidence type="ECO:0000256" key="7">
    <source>
        <dbReference type="ARBA" id="ARBA00023180"/>
    </source>
</evidence>
<evidence type="ECO:0000256" key="8">
    <source>
        <dbReference type="ARBA" id="ARBA00069018"/>
    </source>
</evidence>
<evidence type="ECO:0000256" key="2">
    <source>
        <dbReference type="ARBA" id="ARBA00009179"/>
    </source>
</evidence>
<evidence type="ECO:0000256" key="10">
    <source>
        <dbReference type="ARBA" id="ARBA00080101"/>
    </source>
</evidence>
<name>A0A851ZYA7_CALOR</name>
<evidence type="ECO:0000256" key="9">
    <source>
        <dbReference type="ARBA" id="ARBA00079306"/>
    </source>
</evidence>
<evidence type="ECO:0000256" key="1">
    <source>
        <dbReference type="ARBA" id="ARBA00004593"/>
    </source>
</evidence>
<dbReference type="GO" id="GO:0019841">
    <property type="term" value="F:retinol binding"/>
    <property type="evidence" value="ECO:0007669"/>
    <property type="project" value="TreeGrafter"/>
</dbReference>
<dbReference type="Gene3D" id="3.30.750.44">
    <property type="match status" value="4"/>
</dbReference>
<gene>
    <name evidence="13" type="primary">Rbp3</name>
    <name evidence="13" type="ORF">CALORN_R09068</name>
</gene>
<evidence type="ECO:0000256" key="4">
    <source>
        <dbReference type="ARBA" id="ARBA00022530"/>
    </source>
</evidence>
<dbReference type="FunFam" id="3.90.226.10:FF:000031">
    <property type="entry name" value="Interphotoreceptor retinoid binding protein"/>
    <property type="match status" value="1"/>
</dbReference>
<dbReference type="InterPro" id="IPR029045">
    <property type="entry name" value="ClpP/crotonase-like_dom_sf"/>
</dbReference>
<feature type="non-terminal residue" evidence="13">
    <location>
        <position position="1"/>
    </location>
</feature>
<feature type="domain" description="Tail specific protease" evidence="12">
    <location>
        <begin position="108"/>
        <end position="307"/>
    </location>
</feature>
<dbReference type="SMART" id="SM00245">
    <property type="entry name" value="TSPc"/>
    <property type="match status" value="4"/>
</dbReference>
<dbReference type="FunFam" id="3.90.226.10:FF:000038">
    <property type="entry name" value="Retinol-binding protein 3"/>
    <property type="match status" value="1"/>
</dbReference>
<feature type="domain" description="Tail specific protease" evidence="12">
    <location>
        <begin position="718"/>
        <end position="915"/>
    </location>
</feature>
<keyword evidence="7" id="KW-0325">Glycoprotein</keyword>
<dbReference type="GO" id="GO:0006508">
    <property type="term" value="P:proteolysis"/>
    <property type="evidence" value="ECO:0007669"/>
    <property type="project" value="InterPro"/>
</dbReference>
<accession>A0A851ZYA7</accession>
<dbReference type="Pfam" id="PF11918">
    <property type="entry name" value="Peptidase_S41_N"/>
    <property type="match status" value="4"/>
</dbReference>
<dbReference type="CDD" id="cd07563">
    <property type="entry name" value="Peptidase_S41_IRBP"/>
    <property type="match status" value="4"/>
</dbReference>
<dbReference type="SUPFAM" id="SSF52096">
    <property type="entry name" value="ClpP/crotonase"/>
    <property type="match status" value="4"/>
</dbReference>
<evidence type="ECO:0000313" key="13">
    <source>
        <dbReference type="EMBL" id="NXE64814.1"/>
    </source>
</evidence>
<comment type="caution">
    <text evidence="13">The sequence shown here is derived from an EMBL/GenBank/DDBJ whole genome shotgun (WGS) entry which is preliminary data.</text>
</comment>
<comment type="subcellular location">
    <subcellularLocation>
        <location evidence="1">Secreted</location>
        <location evidence="1">Extracellular space</location>
        <location evidence="1">Extracellular matrix</location>
        <location evidence="1">Interphotoreceptor matrix</location>
    </subcellularLocation>
</comment>
<sequence length="1233" mass="135353">MTRTYFLLFSALIVCSIPAEEIFQPTLVLDMAKVLLDNYCYPENLVGMQEAIEQAIKSGEILDISDPKMLASVLTAGVQGALNDPRLVITYEPLPHAAPKQEAEGSPTREQLLSLIEHVIMYDKLEGNVGYLRIDYIIGEEVVQKVGAFLVDKVWKTLIDTSALVIDLRHSTGGQISGLPFIISYLHEQDKRLHVETVYNRPSNTTTEIWTLPKVLGERYSKDKDVIVLISHHTTGVAEDVAYILKHMSRAITVGEKTAGGSLDIQKLRIGPSNFYMMVPVSRSVSPLSGGGQSWEVSGVMPCVATEAEQALQKSLDILAVRRAVPGTISHLKNILKDYYSLVERVPALLRRLAASDFSSVQSSEDLAAKLNAELQALSDDPRLTVRVMMPGEAADPPAEKPVGMAADLPDNEQLLHALVDTVFKVSVLPGNIGYMRFDEFADASVLAKLGPYIVHKVWEPLQNTENLIMDLRYNLGGPSSSAVPVLLSYFQDPAAGPVHLFTTYDRRTNHTQEHNSQAELLGQSYGAKRGIYLLTSHHTATAAEEFAYLMQSLGRATLVGEITAGSLSHTRTFPLLQPGPGITRGLTITVPVITFIDNHGESWMGGGVVPDAIVLAEDALEKAEEVLAFHKNMGVLLEGTGQLLEAHYAIPEVAAKASAMLSTKRAQGGYRSAIDPETLASQLTSDLQEASGDHRLHVFHSHVEPTPEEQLPNVIPSPEELSYIIEALFKIEVLPGNLGYLRFDMMAEAETVKAIGPQLLQMVWNKLVDTDAMIIDMRYNTGGYSTAIPILCSYFFDPEPRKHLYTVFDRSTSRSTEVWTLPQLAGKRYGSLKDIYILTSHMSGSAAEAFTRSMKDLHRATVVGEPTVGGSLSVGIYRVGNSSLYASIPSQVVLSPVTGKVWSVSGVEPHITIQASEAMAVAQHIASLRAQVPHILQTVGKLVADNYAFVDIGSVIASNLTNNINKDNKRINTEEELAGKVTAILQALSDDEHLKLLYIPEHAKDSIPGFMPKQIPPPEVFEDLIKFSFHTNVFENNIGYLRFDMFGDSELLTQVSDLMIEHVWKKIVHTDALIIDMRYNIGGFTSPIAILCSYFFDEGHPILLDKVYDRPSNSVKEIWTQPQLKGERYGSQKGLVILTSAVTAGAAEEFVHIMKRLSRALIIGEQTSGGCHSPQTYQVDETNFYVVIPTSRSVISADSPSWEGKGVPPHIETPAETALIKAKEMLSAHLHS</sequence>
<keyword evidence="5 11" id="KW-0732">Signal</keyword>
<evidence type="ECO:0000256" key="3">
    <source>
        <dbReference type="ARBA" id="ARBA00022525"/>
    </source>
</evidence>
<dbReference type="InterPro" id="IPR005151">
    <property type="entry name" value="Tail-specific_protease"/>
</dbReference>
<dbReference type="EMBL" id="WBNL01000316">
    <property type="protein sequence ID" value="NXE64814.1"/>
    <property type="molecule type" value="Genomic_DNA"/>
</dbReference>
<dbReference type="Gene3D" id="3.90.226.10">
    <property type="entry name" value="2-enoyl-CoA Hydratase, Chain A, domain 1"/>
    <property type="match status" value="4"/>
</dbReference>
<dbReference type="GO" id="GO:0090658">
    <property type="term" value="C:cone matrix sheath"/>
    <property type="evidence" value="ECO:0007669"/>
    <property type="project" value="TreeGrafter"/>
</dbReference>
<keyword evidence="6" id="KW-0677">Repeat</keyword>
<dbReference type="GO" id="GO:0008236">
    <property type="term" value="F:serine-type peptidase activity"/>
    <property type="evidence" value="ECO:0007669"/>
    <property type="project" value="InterPro"/>
</dbReference>
<dbReference type="PANTHER" id="PTHR11261:SF3">
    <property type="entry name" value="RETINOL-BINDING PROTEIN 3"/>
    <property type="match status" value="1"/>
</dbReference>
<feature type="chain" id="PRO_5033038795" description="Retinol-binding protein 3" evidence="11">
    <location>
        <begin position="20"/>
        <end position="1233"/>
    </location>
</feature>
<evidence type="ECO:0000256" key="6">
    <source>
        <dbReference type="ARBA" id="ARBA00022737"/>
    </source>
</evidence>
<keyword evidence="4" id="KW-0272">Extracellular matrix</keyword>
<comment type="similarity">
    <text evidence="2">Belongs to the peptidase S41A family.</text>
</comment>
<feature type="non-terminal residue" evidence="13">
    <location>
        <position position="1233"/>
    </location>
</feature>
<dbReference type="AlphaFoldDB" id="A0A851ZYA7"/>
<evidence type="ECO:0000313" key="14">
    <source>
        <dbReference type="Proteomes" id="UP000603627"/>
    </source>
</evidence>